<evidence type="ECO:0000313" key="2">
    <source>
        <dbReference type="Proteomes" id="UP000054217"/>
    </source>
</evidence>
<dbReference type="AlphaFoldDB" id="A0A0C3NQY3"/>
<reference evidence="1 2" key="1">
    <citation type="submission" date="2014-04" db="EMBL/GenBank/DDBJ databases">
        <authorList>
            <consortium name="DOE Joint Genome Institute"/>
            <person name="Kuo A."/>
            <person name="Kohler A."/>
            <person name="Costa M.D."/>
            <person name="Nagy L.G."/>
            <person name="Floudas D."/>
            <person name="Copeland A."/>
            <person name="Barry K.W."/>
            <person name="Cichocki N."/>
            <person name="Veneault-Fourrey C."/>
            <person name="LaButti K."/>
            <person name="Lindquist E.A."/>
            <person name="Lipzen A."/>
            <person name="Lundell T."/>
            <person name="Morin E."/>
            <person name="Murat C."/>
            <person name="Sun H."/>
            <person name="Tunlid A."/>
            <person name="Henrissat B."/>
            <person name="Grigoriev I.V."/>
            <person name="Hibbett D.S."/>
            <person name="Martin F."/>
            <person name="Nordberg H.P."/>
            <person name="Cantor M.N."/>
            <person name="Hua S.X."/>
        </authorList>
    </citation>
    <scope>NUCLEOTIDE SEQUENCE [LARGE SCALE GENOMIC DNA]</scope>
    <source>
        <strain evidence="1 2">Marx 270</strain>
    </source>
</reference>
<evidence type="ECO:0000313" key="1">
    <source>
        <dbReference type="EMBL" id="KIO03270.1"/>
    </source>
</evidence>
<dbReference type="Proteomes" id="UP000054217">
    <property type="component" value="Unassembled WGS sequence"/>
</dbReference>
<gene>
    <name evidence="1" type="ORF">M404DRAFT_627133</name>
</gene>
<keyword evidence="2" id="KW-1185">Reference proteome</keyword>
<organism evidence="1 2">
    <name type="scientific">Pisolithus tinctorius Marx 270</name>
    <dbReference type="NCBI Taxonomy" id="870435"/>
    <lineage>
        <taxon>Eukaryota</taxon>
        <taxon>Fungi</taxon>
        <taxon>Dikarya</taxon>
        <taxon>Basidiomycota</taxon>
        <taxon>Agaricomycotina</taxon>
        <taxon>Agaricomycetes</taxon>
        <taxon>Agaricomycetidae</taxon>
        <taxon>Boletales</taxon>
        <taxon>Sclerodermatineae</taxon>
        <taxon>Pisolithaceae</taxon>
        <taxon>Pisolithus</taxon>
    </lineage>
</organism>
<reference evidence="2" key="2">
    <citation type="submission" date="2015-01" db="EMBL/GenBank/DDBJ databases">
        <title>Evolutionary Origins and Diversification of the Mycorrhizal Mutualists.</title>
        <authorList>
            <consortium name="DOE Joint Genome Institute"/>
            <consortium name="Mycorrhizal Genomics Consortium"/>
            <person name="Kohler A."/>
            <person name="Kuo A."/>
            <person name="Nagy L.G."/>
            <person name="Floudas D."/>
            <person name="Copeland A."/>
            <person name="Barry K.W."/>
            <person name="Cichocki N."/>
            <person name="Veneault-Fourrey C."/>
            <person name="LaButti K."/>
            <person name="Lindquist E.A."/>
            <person name="Lipzen A."/>
            <person name="Lundell T."/>
            <person name="Morin E."/>
            <person name="Murat C."/>
            <person name="Riley R."/>
            <person name="Ohm R."/>
            <person name="Sun H."/>
            <person name="Tunlid A."/>
            <person name="Henrissat B."/>
            <person name="Grigoriev I.V."/>
            <person name="Hibbett D.S."/>
            <person name="Martin F."/>
        </authorList>
    </citation>
    <scope>NUCLEOTIDE SEQUENCE [LARGE SCALE GENOMIC DNA]</scope>
    <source>
        <strain evidence="2">Marx 270</strain>
    </source>
</reference>
<name>A0A0C3NQY3_PISTI</name>
<dbReference type="HOGENOM" id="CLU_2741067_0_0_1"/>
<protein>
    <submittedName>
        <fullName evidence="1">Uncharacterized protein</fullName>
    </submittedName>
</protein>
<accession>A0A0C3NQY3</accession>
<proteinExistence type="predicted"/>
<dbReference type="InParanoid" id="A0A0C3NQY3"/>
<dbReference type="EMBL" id="KN831977">
    <property type="protein sequence ID" value="KIO03270.1"/>
    <property type="molecule type" value="Genomic_DNA"/>
</dbReference>
<sequence length="71" mass="7822">MAHFTMPTLTPSYPQPLEAFLHARVCAPLPYPPVKLLFTTPSCSKPLLHDGFPLIAWVDISCSDYSRGCAC</sequence>